<dbReference type="Proteomes" id="UP000515976">
    <property type="component" value="Chromosome"/>
</dbReference>
<dbReference type="RefSeq" id="WP_166102675.1">
    <property type="nucleotide sequence ID" value="NZ_BMMY01000008.1"/>
</dbReference>
<dbReference type="EMBL" id="CP060712">
    <property type="protein sequence ID" value="QNN48842.1"/>
    <property type="molecule type" value="Genomic_DNA"/>
</dbReference>
<organism evidence="2 3">
    <name type="scientific">Phycicoccus endophyticus</name>
    <dbReference type="NCBI Taxonomy" id="1690220"/>
    <lineage>
        <taxon>Bacteria</taxon>
        <taxon>Bacillati</taxon>
        <taxon>Actinomycetota</taxon>
        <taxon>Actinomycetes</taxon>
        <taxon>Micrococcales</taxon>
        <taxon>Intrasporangiaceae</taxon>
        <taxon>Phycicoccus</taxon>
    </lineage>
</organism>
<protein>
    <submittedName>
        <fullName evidence="2">Uncharacterized protein</fullName>
    </submittedName>
</protein>
<feature type="region of interest" description="Disordered" evidence="1">
    <location>
        <begin position="264"/>
        <end position="285"/>
    </location>
</feature>
<evidence type="ECO:0000256" key="1">
    <source>
        <dbReference type="SAM" id="MobiDB-lite"/>
    </source>
</evidence>
<reference evidence="2 3" key="1">
    <citation type="submission" date="2020-08" db="EMBL/GenBank/DDBJ databases">
        <title>Genome sequence of Phycicoccus endophyticus JCM 31784T.</title>
        <authorList>
            <person name="Hyun D.-W."/>
            <person name="Bae J.-W."/>
        </authorList>
    </citation>
    <scope>NUCLEOTIDE SEQUENCE [LARGE SCALE GENOMIC DNA]</scope>
    <source>
        <strain evidence="2 3">JCM 31784</strain>
    </source>
</reference>
<proteinExistence type="predicted"/>
<evidence type="ECO:0000313" key="3">
    <source>
        <dbReference type="Proteomes" id="UP000515976"/>
    </source>
</evidence>
<evidence type="ECO:0000313" key="2">
    <source>
        <dbReference type="EMBL" id="QNN48842.1"/>
    </source>
</evidence>
<dbReference type="KEGG" id="pei:H9L10_11175"/>
<keyword evidence="3" id="KW-1185">Reference proteome</keyword>
<sequence length="492" mass="52104">MEQLLDKRLVPVDPITGELATKANSSSAVLGLQLCYRLRYDETADVGEHWVDYPHLSDPSAGTFVRAPRLEREALPFIALRRTPPLQLRSEGLLRALVEESDPAALGGALDALTSDIGAATDTLSAEKVIRDQVAEVLSAGAALLLELTDPNPENKFGFIAEDGSLAALLRSVQPAVELDGAGTLPLTAHGSTAVGILTAAEGIVSATAPEAVVVVDDFADDLDAASAEYLAANLRRHVGQVWLSTRRPEALRAFRPEEVVRLTRSHGHRMQHQLPPTTDRKERGVRRQLQHQLLHAMSARTVAVLEGPHDAEGYGAIADRRLRVSGSAPPAAFGIRLVAPPGSDGGKDRLPEMARLAAALGFHVRVVIDNDDPVADAPLIATLVGICEAVIVLPPKTAIERALVAGLTEQTVRDTLAWLSTQYSLGLTVAGLSSSELPKVAATAIKSKGGLHQPWVDALPANSSPPIARRVLDALTAPAPLSKTINVADSP</sequence>
<gene>
    <name evidence="2" type="ORF">H9L10_11175</name>
</gene>
<accession>A0A7G9QZR7</accession>
<dbReference type="AlphaFoldDB" id="A0A7G9QZR7"/>
<name>A0A7G9QZR7_9MICO</name>